<dbReference type="Proteomes" id="UP000266723">
    <property type="component" value="Unassembled WGS sequence"/>
</dbReference>
<evidence type="ECO:0000256" key="1">
    <source>
        <dbReference type="SAM" id="MobiDB-lite"/>
    </source>
</evidence>
<evidence type="ECO:0000313" key="3">
    <source>
        <dbReference type="Proteomes" id="UP000266723"/>
    </source>
</evidence>
<reference evidence="2 3" key="1">
    <citation type="journal article" date="2020" name="BMC Genomics">
        <title>Intraspecific diversification of the crop wild relative Brassica cretica Lam. using demographic model selection.</title>
        <authorList>
            <person name="Kioukis A."/>
            <person name="Michalopoulou V.A."/>
            <person name="Briers L."/>
            <person name="Pirintsos S."/>
            <person name="Studholme D.J."/>
            <person name="Pavlidis P."/>
            <person name="Sarris P.F."/>
        </authorList>
    </citation>
    <scope>NUCLEOTIDE SEQUENCE [LARGE SCALE GENOMIC DNA]</scope>
    <source>
        <strain evidence="3">cv. PFS-1207/04</strain>
    </source>
</reference>
<comment type="caution">
    <text evidence="2">The sequence shown here is derived from an EMBL/GenBank/DDBJ whole genome shotgun (WGS) entry which is preliminary data.</text>
</comment>
<evidence type="ECO:0000313" key="2">
    <source>
        <dbReference type="EMBL" id="KAF3577768.1"/>
    </source>
</evidence>
<keyword evidence="3" id="KW-1185">Reference proteome</keyword>
<organism evidence="2 3">
    <name type="scientific">Brassica cretica</name>
    <name type="common">Mustard</name>
    <dbReference type="NCBI Taxonomy" id="69181"/>
    <lineage>
        <taxon>Eukaryota</taxon>
        <taxon>Viridiplantae</taxon>
        <taxon>Streptophyta</taxon>
        <taxon>Embryophyta</taxon>
        <taxon>Tracheophyta</taxon>
        <taxon>Spermatophyta</taxon>
        <taxon>Magnoliopsida</taxon>
        <taxon>eudicotyledons</taxon>
        <taxon>Gunneridae</taxon>
        <taxon>Pentapetalae</taxon>
        <taxon>rosids</taxon>
        <taxon>malvids</taxon>
        <taxon>Brassicales</taxon>
        <taxon>Brassicaceae</taxon>
        <taxon>Brassiceae</taxon>
        <taxon>Brassica</taxon>
    </lineage>
</organism>
<dbReference type="EMBL" id="QGKV02000649">
    <property type="protein sequence ID" value="KAF3577768.1"/>
    <property type="molecule type" value="Genomic_DNA"/>
</dbReference>
<sequence length="400" mass="45583">MTTIKYKKSKRKQSRSYSEFAFERYNKRPSGRTLGRYVATERKNARSLCSDLASARARSLCSDRAEHAFGRCVATLFELLSDDSHFLHKAFRTCPAVPEETRKLNCYSHQILQAWSVQSAIPSTDTRSPPSTEVTHLPSTDIFHPTSINTSVRTSIDTEPRDMVVTLILVRDEREDMHDQEGDLRNAADQRIDAQGAAIPDEGETMLVAQDQDSNEVLDAKRIQLAYRHPETIQHMDDNLGDQEPQTAAHYECFVTSKVTLRGTTSAFSLTRNPEFHCVRNMVERPHDLEEFTSTPTWCTYLHRAFVRAVATNANHRTRTREGSLRSDQTRAPLGRYVATEFEPKLSRYVATELEPKFGRYIATELFRNVDTTSVHAFSSTLRCYLPNTVANPSHIPHHF</sequence>
<proteinExistence type="predicted"/>
<accession>A0ABQ7DK69</accession>
<feature type="region of interest" description="Disordered" evidence="1">
    <location>
        <begin position="122"/>
        <end position="142"/>
    </location>
</feature>
<gene>
    <name evidence="2" type="ORF">DY000_02031954</name>
</gene>
<feature type="compositionally biased region" description="Polar residues" evidence="1">
    <location>
        <begin position="122"/>
        <end position="138"/>
    </location>
</feature>
<protein>
    <submittedName>
        <fullName evidence="2">Uncharacterized protein</fullName>
    </submittedName>
</protein>
<name>A0ABQ7DK69_BRACR</name>